<evidence type="ECO:0000313" key="3">
    <source>
        <dbReference type="Proteomes" id="UP000595231"/>
    </source>
</evidence>
<dbReference type="CDD" id="cd00267">
    <property type="entry name" value="ABC_ATPase"/>
    <property type="match status" value="1"/>
</dbReference>
<feature type="domain" description="ATPase AAA-type core" evidence="1">
    <location>
        <begin position="97"/>
        <end position="244"/>
    </location>
</feature>
<dbReference type="AlphaFoldDB" id="A0A7T4E5V5"/>
<evidence type="ECO:0000313" key="2">
    <source>
        <dbReference type="EMBL" id="QQB38183.1"/>
    </source>
</evidence>
<dbReference type="InterPro" id="IPR027417">
    <property type="entry name" value="P-loop_NTPase"/>
</dbReference>
<organism evidence="2 3">
    <name type="scientific">Achromobacter deleyi</name>
    <dbReference type="NCBI Taxonomy" id="1353891"/>
    <lineage>
        <taxon>Bacteria</taxon>
        <taxon>Pseudomonadati</taxon>
        <taxon>Pseudomonadota</taxon>
        <taxon>Betaproteobacteria</taxon>
        <taxon>Burkholderiales</taxon>
        <taxon>Alcaligenaceae</taxon>
        <taxon>Achromobacter</taxon>
    </lineage>
</organism>
<dbReference type="InterPro" id="IPR003959">
    <property type="entry name" value="ATPase_AAA_core"/>
</dbReference>
<evidence type="ECO:0000259" key="1">
    <source>
        <dbReference type="Pfam" id="PF13304"/>
    </source>
</evidence>
<gene>
    <name evidence="2" type="ORF">I6I07_16690</name>
</gene>
<dbReference type="EMBL" id="CP065997">
    <property type="protein sequence ID" value="QQB38183.1"/>
    <property type="molecule type" value="Genomic_DNA"/>
</dbReference>
<dbReference type="Gene3D" id="3.40.50.300">
    <property type="entry name" value="P-loop containing nucleotide triphosphate hydrolases"/>
    <property type="match status" value="1"/>
</dbReference>
<name>A0A7T4E5V5_9BURK</name>
<dbReference type="InterPro" id="IPR051396">
    <property type="entry name" value="Bact_Antivir_Def_Nuclease"/>
</dbReference>
<protein>
    <submittedName>
        <fullName evidence="2">ATP-binding protein</fullName>
    </submittedName>
</protein>
<dbReference type="Pfam" id="PF13304">
    <property type="entry name" value="AAA_21"/>
    <property type="match status" value="1"/>
</dbReference>
<keyword evidence="2" id="KW-0067">ATP-binding</keyword>
<accession>A0A7T4E5V5</accession>
<keyword evidence="2" id="KW-0547">Nucleotide-binding</keyword>
<dbReference type="GO" id="GO:0005524">
    <property type="term" value="F:ATP binding"/>
    <property type="evidence" value="ECO:0007669"/>
    <property type="project" value="UniProtKB-KW"/>
</dbReference>
<dbReference type="PANTHER" id="PTHR43581">
    <property type="entry name" value="ATP/GTP PHOSPHATASE"/>
    <property type="match status" value="1"/>
</dbReference>
<proteinExistence type="predicted"/>
<dbReference type="Proteomes" id="UP000595231">
    <property type="component" value="Chromosome"/>
</dbReference>
<reference evidence="2 3" key="1">
    <citation type="submission" date="2020-12" db="EMBL/GenBank/DDBJ databases">
        <title>FDA dAtabase for Regulatory Grade micrObial Sequences (FDA-ARGOS): Supporting development and validation of Infectious Disease Dx tests.</title>
        <authorList>
            <person name="Sproer C."/>
            <person name="Gronow S."/>
            <person name="Severitt S."/>
            <person name="Schroder I."/>
            <person name="Tallon L."/>
            <person name="Sadzewicz L."/>
            <person name="Zhao X."/>
            <person name="Boylan J."/>
            <person name="Ott S."/>
            <person name="Bowen H."/>
            <person name="Vavikolanu K."/>
            <person name="Mehta A."/>
            <person name="Aluvathingal J."/>
            <person name="Nadendla S."/>
            <person name="Lowell S."/>
            <person name="Myers T."/>
            <person name="Yan Y."/>
            <person name="Sichtig H."/>
        </authorList>
    </citation>
    <scope>NUCLEOTIDE SEQUENCE [LARGE SCALE GENOMIC DNA]</scope>
    <source>
        <strain evidence="2 3">FDAARGOS_1050</strain>
    </source>
</reference>
<dbReference type="PANTHER" id="PTHR43581:SF4">
    <property type="entry name" value="ATP_GTP PHOSPHATASE"/>
    <property type="match status" value="1"/>
</dbReference>
<sequence length="487" mass="53730">MRHISRLEFTIPGQGVHLLTGTNGSGKTSLLACLRRIGDRYAFGMHFPRALSLNNLDSSEGAKITYETPAGTVTYSAGKRWSPTPRTHSKALLSLGYPSVLYIAANAERIEPRIEEFTHQRIRAADPALIATVNRIFDTSKFDNLKVVNLRRGVGADAFLLEIPGARNQPKRYYSERHLSLGELCILKLIKTLKDCQRGSLVLIDELELALHPLAQSALLAYLHTIADEKQLTIIFSTHSSTLIKSVARRQILMLQAQQNGIIDVVRGCFPSYVLGAVADREEAATDVIIYVEDDAARVVTEQFAQKFLAAKYSAAQIVPSFSVVAVGGIVNVLRFFDTQVRLLPAITRGFVVLDADAEEALENATKQDIIDIRDRLSDQISFLPFTPEVGLVNYLRANRDAARNALRAHYNNNSIAIRLDWLPGLSIDNPRESAKTIVSALVDRLLTQIPGVDAADIRAQLLKLLAAHTFTSRRATVMQLMGPLLG</sequence>
<dbReference type="SUPFAM" id="SSF52540">
    <property type="entry name" value="P-loop containing nucleoside triphosphate hydrolases"/>
    <property type="match status" value="1"/>
</dbReference>
<dbReference type="GO" id="GO:0016887">
    <property type="term" value="F:ATP hydrolysis activity"/>
    <property type="evidence" value="ECO:0007669"/>
    <property type="project" value="InterPro"/>
</dbReference>